<organism evidence="1 2">
    <name type="scientific">Brucella phage 02_19</name>
    <dbReference type="NCBI Taxonomy" id="1667365"/>
    <lineage>
        <taxon>Viruses</taxon>
        <taxon>Duplodnaviria</taxon>
        <taxon>Heunggongvirae</taxon>
        <taxon>Uroviricota</taxon>
        <taxon>Caudoviricetes</taxon>
        <taxon>Perisivirus</taxon>
        <taxon>Perisivirus Tb</taxon>
    </lineage>
</organism>
<evidence type="ECO:0000313" key="2">
    <source>
        <dbReference type="Proteomes" id="UP000225110"/>
    </source>
</evidence>
<reference evidence="1 2" key="1">
    <citation type="journal article" date="2015" name="Virol. J.">
        <title>Whole genome sequence comparison of ten diagnostic brucellaphages propagated on two Brucella abortus hosts.</title>
        <authorList>
            <person name="Tevdoradze E."/>
            <person name="Farlow J."/>
            <person name="Kotorashvili A."/>
            <person name="Skhirtladze N."/>
            <person name="Antadze I."/>
            <person name="Gunia S."/>
            <person name="Balarjishvili N."/>
            <person name="Kvachadze L."/>
            <person name="Kutateladze M."/>
        </authorList>
    </citation>
    <scope>NUCLEOTIDE SEQUENCE [LARGE SCALE GENOMIC DNA]</scope>
</reference>
<dbReference type="Pfam" id="PF13479">
    <property type="entry name" value="AAA_24"/>
    <property type="match status" value="1"/>
</dbReference>
<gene>
    <name evidence="1" type="ORF">p0219_56</name>
</gene>
<accession>A0A0H4IIW7</accession>
<name>A0A0H4IIW7_9CAUD</name>
<sequence length="248" mass="27085">MSILQNATNDGGEQALIVTLFGTPGTGKTSTALTFPKPYMIRTQGEAVPRDAPNKAVSLGITDSPAKLWEQLTALCKDEHDFKTLIVDSSTGLEGMFIKDVLDNDPKARGINTALGGYGAGRAAVAAQHAKLRKGAEYLRSVRGMHIVFIGHADIERIDPPDSESYSKYSLRLHRESMKSYVDDVDVVGFLRQATILRGEEDERKKAITTGDIILTTTLHPAFVSKNRLGIKDDIVVQMGVNPLQEYL</sequence>
<dbReference type="Proteomes" id="UP000225110">
    <property type="component" value="Segment"/>
</dbReference>
<evidence type="ECO:0000313" key="1">
    <source>
        <dbReference type="EMBL" id="AKO59044.1"/>
    </source>
</evidence>
<dbReference type="EMBL" id="KJ133688">
    <property type="protein sequence ID" value="AKO59044.1"/>
    <property type="molecule type" value="Genomic_DNA"/>
</dbReference>
<proteinExistence type="predicted"/>
<protein>
    <submittedName>
        <fullName evidence="1">Uncharacterized protein</fullName>
    </submittedName>
</protein>